<dbReference type="PANTHER" id="PTHR37998:SF1">
    <property type="entry name" value="CATION CHANNEL SPERM-ASSOCIATED AUXILIARY SUBUNIT TMEM262"/>
    <property type="match status" value="1"/>
</dbReference>
<keyword evidence="1" id="KW-1133">Transmembrane helix</keyword>
<accession>A0ABQ0FS77</accession>
<comment type="caution">
    <text evidence="2">The sequence shown here is derived from an EMBL/GenBank/DDBJ whole genome shotgun (WGS) entry which is preliminary data.</text>
</comment>
<dbReference type="EMBL" id="BAAFST010000019">
    <property type="protein sequence ID" value="GAB1302082.1"/>
    <property type="molecule type" value="Genomic_DNA"/>
</dbReference>
<organism evidence="2 3">
    <name type="scientific">Apodemus speciosus</name>
    <name type="common">Large Japanese field mouse</name>
    <dbReference type="NCBI Taxonomy" id="105296"/>
    <lineage>
        <taxon>Eukaryota</taxon>
        <taxon>Metazoa</taxon>
        <taxon>Chordata</taxon>
        <taxon>Craniata</taxon>
        <taxon>Vertebrata</taxon>
        <taxon>Euteleostomi</taxon>
        <taxon>Mammalia</taxon>
        <taxon>Eutheria</taxon>
        <taxon>Euarchontoglires</taxon>
        <taxon>Glires</taxon>
        <taxon>Rodentia</taxon>
        <taxon>Myomorpha</taxon>
        <taxon>Muroidea</taxon>
        <taxon>Muridae</taxon>
        <taxon>Murinae</taxon>
        <taxon>Apodemus</taxon>
    </lineage>
</organism>
<dbReference type="Proteomes" id="UP001623349">
    <property type="component" value="Unassembled WGS sequence"/>
</dbReference>
<protein>
    <submittedName>
        <fullName evidence="2">Cation channel sperm-associated auxiliary subunit TMEM262</fullName>
    </submittedName>
</protein>
<dbReference type="PANTHER" id="PTHR37998">
    <property type="entry name" value="TRANSMEMBRANE PROTEIN 262"/>
    <property type="match status" value="1"/>
</dbReference>
<proteinExistence type="predicted"/>
<keyword evidence="1" id="KW-0472">Membrane</keyword>
<keyword evidence="3" id="KW-1185">Reference proteome</keyword>
<feature type="transmembrane region" description="Helical" evidence="1">
    <location>
        <begin position="92"/>
        <end position="109"/>
    </location>
</feature>
<feature type="transmembrane region" description="Helical" evidence="1">
    <location>
        <begin position="7"/>
        <end position="33"/>
    </location>
</feature>
<name>A0ABQ0FS77_APOSI</name>
<evidence type="ECO:0000313" key="2">
    <source>
        <dbReference type="EMBL" id="GAB1302082.1"/>
    </source>
</evidence>
<dbReference type="InterPro" id="IPR040431">
    <property type="entry name" value="TM262"/>
</dbReference>
<evidence type="ECO:0000313" key="3">
    <source>
        <dbReference type="Proteomes" id="UP001623349"/>
    </source>
</evidence>
<gene>
    <name evidence="2" type="ORF">APTSU1_001732000</name>
</gene>
<keyword evidence="1" id="KW-0812">Transmembrane</keyword>
<sequence length="126" mass="14451">MRWRDRLAVLCFPPGLMLTVAALILFFIHMGVFASDVHNFCVIHHYDRMSFQYTVVLIGHSPIGLVSQFSQVISIGWAAMGSLYAEMTGDKFLRCFALTVLILNGAMFFNRLCLEFLAINYREERH</sequence>
<reference evidence="2 3" key="1">
    <citation type="submission" date="2024-08" db="EMBL/GenBank/DDBJ databases">
        <title>The draft genome of Apodemus speciosus.</title>
        <authorList>
            <person name="Nabeshima K."/>
            <person name="Suzuki S."/>
            <person name="Onuma M."/>
        </authorList>
    </citation>
    <scope>NUCLEOTIDE SEQUENCE [LARGE SCALE GENOMIC DNA]</scope>
    <source>
        <strain evidence="2">IB14-021</strain>
    </source>
</reference>
<evidence type="ECO:0000256" key="1">
    <source>
        <dbReference type="SAM" id="Phobius"/>
    </source>
</evidence>